<evidence type="ECO:0000256" key="1">
    <source>
        <dbReference type="SAM" id="Phobius"/>
    </source>
</evidence>
<comment type="caution">
    <text evidence="3">The sequence shown here is derived from an EMBL/GenBank/DDBJ whole genome shotgun (WGS) entry which is preliminary data.</text>
</comment>
<evidence type="ECO:0000256" key="2">
    <source>
        <dbReference type="SAM" id="SignalP"/>
    </source>
</evidence>
<accession>A0AAE3UB01</accession>
<keyword evidence="2" id="KW-0732">Signal</keyword>
<dbReference type="EMBL" id="JASJOS010000010">
    <property type="protein sequence ID" value="MDJ1483259.1"/>
    <property type="molecule type" value="Genomic_DNA"/>
</dbReference>
<feature type="transmembrane region" description="Helical" evidence="1">
    <location>
        <begin position="269"/>
        <end position="288"/>
    </location>
</feature>
<protein>
    <submittedName>
        <fullName evidence="3">DUF2167 domain-containing protein</fullName>
    </submittedName>
</protein>
<feature type="chain" id="PRO_5042180342" evidence="2">
    <location>
        <begin position="24"/>
        <end position="310"/>
    </location>
</feature>
<name>A0AAE3UB01_9BACT</name>
<feature type="signal peptide" evidence="2">
    <location>
        <begin position="1"/>
        <end position="23"/>
    </location>
</feature>
<dbReference type="Proteomes" id="UP001241110">
    <property type="component" value="Unassembled WGS sequence"/>
</dbReference>
<evidence type="ECO:0000313" key="4">
    <source>
        <dbReference type="Proteomes" id="UP001241110"/>
    </source>
</evidence>
<dbReference type="InterPro" id="IPR018682">
    <property type="entry name" value="DUF2167_membr"/>
</dbReference>
<proteinExistence type="predicted"/>
<dbReference type="RefSeq" id="WP_313982936.1">
    <property type="nucleotide sequence ID" value="NZ_JASJOS010000010.1"/>
</dbReference>
<keyword evidence="1" id="KW-0812">Transmembrane</keyword>
<gene>
    <name evidence="3" type="ORF">QNI16_22365</name>
</gene>
<evidence type="ECO:0000313" key="3">
    <source>
        <dbReference type="EMBL" id="MDJ1483259.1"/>
    </source>
</evidence>
<reference evidence="3" key="1">
    <citation type="submission" date="2023-05" db="EMBL/GenBank/DDBJ databases">
        <authorList>
            <person name="Zhang X."/>
        </authorList>
    </citation>
    <scope>NUCLEOTIDE SEQUENCE</scope>
    <source>
        <strain evidence="3">YF14B1</strain>
    </source>
</reference>
<sequence length="310" mass="34379">MRKNYYALVGGVLLFFISLVSQATDVDSTAIYLAKIDSIENSLKYQHGTIKLEGGIGEVTIPAGFKYLDPKQAEYVLTDLWGNPKQSTLGLIVPESQGVLGDKAWAFNIQYDEMGYVKDDDADDIDYEELLEEMQNDIVEASKERVAQGYEPIKLVGWANKPFYDEDRKILHWAKEIKFGDEEVNTLNYNVRVLGRKGVLVLNAIGSMQELPVINKNIDKVLNIVQFSDGYKYSDFNPDVDEVAAYTVGGLVAGKVLAKVGILAFVGKFFKIIAVAVIGGVSALWKWLTGRRKDDTELATATDETPTSEA</sequence>
<dbReference type="AlphaFoldDB" id="A0AAE3UB01"/>
<keyword evidence="1" id="KW-0472">Membrane</keyword>
<keyword evidence="1" id="KW-1133">Transmembrane helix</keyword>
<organism evidence="3 4">
    <name type="scientific">Xanthocytophaga flava</name>
    <dbReference type="NCBI Taxonomy" id="3048013"/>
    <lineage>
        <taxon>Bacteria</taxon>
        <taxon>Pseudomonadati</taxon>
        <taxon>Bacteroidota</taxon>
        <taxon>Cytophagia</taxon>
        <taxon>Cytophagales</taxon>
        <taxon>Rhodocytophagaceae</taxon>
        <taxon>Xanthocytophaga</taxon>
    </lineage>
</organism>
<dbReference type="Pfam" id="PF09935">
    <property type="entry name" value="DUF2167"/>
    <property type="match status" value="1"/>
</dbReference>